<feature type="domain" description="ABC transmembrane type-1" evidence="12">
    <location>
        <begin position="559"/>
        <end position="850"/>
    </location>
</feature>
<feature type="domain" description="ABC transmembrane type-1" evidence="12">
    <location>
        <begin position="1"/>
        <end position="137"/>
    </location>
</feature>
<dbReference type="FunFam" id="1.20.1560.10:FF:000013">
    <property type="entry name" value="ABC transporter C family member 2"/>
    <property type="match status" value="1"/>
</dbReference>
<dbReference type="STRING" id="307972.A0A2G8KZR9"/>
<evidence type="ECO:0000259" key="11">
    <source>
        <dbReference type="PROSITE" id="PS50893"/>
    </source>
</evidence>
<keyword evidence="2" id="KW-0813">Transport</keyword>
<evidence type="ECO:0000256" key="1">
    <source>
        <dbReference type="ARBA" id="ARBA00004141"/>
    </source>
</evidence>
<dbReference type="OrthoDB" id="6500128at2759"/>
<evidence type="ECO:0000256" key="2">
    <source>
        <dbReference type="ARBA" id="ARBA00022448"/>
    </source>
</evidence>
<keyword evidence="7 10" id="KW-1133">Transmembrane helix</keyword>
<evidence type="ECO:0000259" key="12">
    <source>
        <dbReference type="PROSITE" id="PS50929"/>
    </source>
</evidence>
<dbReference type="PROSITE" id="PS50893">
    <property type="entry name" value="ABC_TRANSPORTER_2"/>
    <property type="match status" value="2"/>
</dbReference>
<dbReference type="InterPro" id="IPR017871">
    <property type="entry name" value="ABC_transporter-like_CS"/>
</dbReference>
<dbReference type="InterPro" id="IPR036640">
    <property type="entry name" value="ABC1_TM_sf"/>
</dbReference>
<keyword evidence="8 10" id="KW-0472">Membrane</keyword>
<dbReference type="GO" id="GO:0016020">
    <property type="term" value="C:membrane"/>
    <property type="evidence" value="ECO:0007669"/>
    <property type="project" value="UniProtKB-SubCell"/>
</dbReference>
<feature type="transmembrane region" description="Helical" evidence="10">
    <location>
        <begin position="557"/>
        <end position="583"/>
    </location>
</feature>
<feature type="coiled-coil region" evidence="9">
    <location>
        <begin position="454"/>
        <end position="481"/>
    </location>
</feature>
<feature type="transmembrane region" description="Helical" evidence="10">
    <location>
        <begin position="71"/>
        <end position="100"/>
    </location>
</feature>
<dbReference type="InterPro" id="IPR011527">
    <property type="entry name" value="ABC1_TM_dom"/>
</dbReference>
<proteinExistence type="predicted"/>
<dbReference type="GO" id="GO:0016887">
    <property type="term" value="F:ATP hydrolysis activity"/>
    <property type="evidence" value="ECO:0007669"/>
    <property type="project" value="InterPro"/>
</dbReference>
<name>A0A2G8KZR9_STIJA</name>
<dbReference type="GO" id="GO:0005524">
    <property type="term" value="F:ATP binding"/>
    <property type="evidence" value="ECO:0007669"/>
    <property type="project" value="UniProtKB-KW"/>
</dbReference>
<dbReference type="FunFam" id="3.40.50.300:FF:006082">
    <property type="entry name" value="ATP-binding cassette, sub-family C (CFTR/MRP), member 8"/>
    <property type="match status" value="1"/>
</dbReference>
<dbReference type="PROSITE" id="PS50929">
    <property type="entry name" value="ABC_TM1F"/>
    <property type="match status" value="2"/>
</dbReference>
<dbReference type="PANTHER" id="PTHR24223:SF461">
    <property type="entry name" value="ATP-BINDING CASSETTE SUB-FAMILY C MEMBER SUR"/>
    <property type="match status" value="1"/>
</dbReference>
<dbReference type="SMART" id="SM00382">
    <property type="entry name" value="AAA"/>
    <property type="match status" value="2"/>
</dbReference>
<dbReference type="InterPro" id="IPR027417">
    <property type="entry name" value="P-loop_NTPase"/>
</dbReference>
<organism evidence="13 14">
    <name type="scientific">Stichopus japonicus</name>
    <name type="common">Sea cucumber</name>
    <dbReference type="NCBI Taxonomy" id="307972"/>
    <lineage>
        <taxon>Eukaryota</taxon>
        <taxon>Metazoa</taxon>
        <taxon>Echinodermata</taxon>
        <taxon>Eleutherozoa</taxon>
        <taxon>Echinozoa</taxon>
        <taxon>Holothuroidea</taxon>
        <taxon>Aspidochirotacea</taxon>
        <taxon>Aspidochirotida</taxon>
        <taxon>Stichopodidae</taxon>
        <taxon>Apostichopus</taxon>
    </lineage>
</organism>
<dbReference type="InterPro" id="IPR003593">
    <property type="entry name" value="AAA+_ATPase"/>
</dbReference>
<dbReference type="PROSITE" id="PS00211">
    <property type="entry name" value="ABC_TRANSPORTER_1"/>
    <property type="match status" value="2"/>
</dbReference>
<evidence type="ECO:0000313" key="14">
    <source>
        <dbReference type="Proteomes" id="UP000230750"/>
    </source>
</evidence>
<evidence type="ECO:0000256" key="10">
    <source>
        <dbReference type="SAM" id="Phobius"/>
    </source>
</evidence>
<keyword evidence="9" id="KW-0175">Coiled coil</keyword>
<feature type="domain" description="ABC transporter" evidence="11">
    <location>
        <begin position="885"/>
        <end position="1119"/>
    </location>
</feature>
<keyword evidence="6 13" id="KW-0067">ATP-binding</keyword>
<dbReference type="CDD" id="cd03244">
    <property type="entry name" value="ABCC_MRP_domain2"/>
    <property type="match status" value="1"/>
</dbReference>
<keyword evidence="3 10" id="KW-0812">Transmembrane</keyword>
<feature type="transmembrane region" description="Helical" evidence="10">
    <location>
        <begin position="679"/>
        <end position="699"/>
    </location>
</feature>
<dbReference type="Gene3D" id="1.20.1560.10">
    <property type="entry name" value="ABC transporter type 1, transmembrane domain"/>
    <property type="match status" value="2"/>
</dbReference>
<dbReference type="GO" id="GO:0140359">
    <property type="term" value="F:ABC-type transporter activity"/>
    <property type="evidence" value="ECO:0007669"/>
    <property type="project" value="InterPro"/>
</dbReference>
<dbReference type="SUPFAM" id="SSF90123">
    <property type="entry name" value="ABC transporter transmembrane region"/>
    <property type="match status" value="2"/>
</dbReference>
<evidence type="ECO:0000256" key="4">
    <source>
        <dbReference type="ARBA" id="ARBA00022737"/>
    </source>
</evidence>
<dbReference type="Pfam" id="PF00005">
    <property type="entry name" value="ABC_tran"/>
    <property type="match status" value="2"/>
</dbReference>
<dbReference type="EMBL" id="MRZV01000283">
    <property type="protein sequence ID" value="PIK53498.1"/>
    <property type="molecule type" value="Genomic_DNA"/>
</dbReference>
<comment type="subcellular location">
    <subcellularLocation>
        <location evidence="1">Membrane</location>
        <topology evidence="1">Multi-pass membrane protein</topology>
    </subcellularLocation>
</comment>
<evidence type="ECO:0000256" key="8">
    <source>
        <dbReference type="ARBA" id="ARBA00023136"/>
    </source>
</evidence>
<dbReference type="AlphaFoldDB" id="A0A2G8KZR9"/>
<dbReference type="InterPro" id="IPR003439">
    <property type="entry name" value="ABC_transporter-like_ATP-bd"/>
</dbReference>
<evidence type="ECO:0000256" key="7">
    <source>
        <dbReference type="ARBA" id="ARBA00022989"/>
    </source>
</evidence>
<dbReference type="Pfam" id="PF00664">
    <property type="entry name" value="ABC_membrane"/>
    <property type="match status" value="2"/>
</dbReference>
<dbReference type="InterPro" id="IPR050173">
    <property type="entry name" value="ABC_transporter_C-like"/>
</dbReference>
<evidence type="ECO:0000256" key="9">
    <source>
        <dbReference type="SAM" id="Coils"/>
    </source>
</evidence>
<evidence type="ECO:0000256" key="6">
    <source>
        <dbReference type="ARBA" id="ARBA00022840"/>
    </source>
</evidence>
<dbReference type="PANTHER" id="PTHR24223">
    <property type="entry name" value="ATP-BINDING CASSETTE SUB-FAMILY C"/>
    <property type="match status" value="1"/>
</dbReference>
<sequence length="1121" mass="124439">MYVITVPLQGLILSAYAKVRGSSMVKADDRLKVTNETLQGIKVVKLFGWEDIFLNKIKDTRKEQVKELRKGVFFGGLLIPAGTLGGTLANIVALGLYSVFNNGTPLTPDVAFPALILLSGIIGQIVTLPPALKLCVNGNISIRRLEKFLSAPEIENDVQGRDNFASVMKLSRAQREAVSSFESEPLLEPQYGTFQYTPLPEEELVEIGQKQREEESLAASIAGDVAIEIKDGTFSWNTEHGTPTLLEVNLQIPAGKLTMIIGEVGSGKSSLISAMLGEMQILRGEVIWNKKMNSAAFADQRAWLQNATLKQNVIFGNYEGEKRYNDVITCCALAPDIAILPAGDETEIGEKGINLSGGQKQRINVGRALYSKSDVVILDDPLSALDSHVGAQVFQDGIKLWLGGENRTVILVTHQLKYIEKADNIIVMKDGTILTQGSPAQIKKSDPTLWSLWQGMINAEVNEEEEQQQEAEQKKTEERVRLIRQISEHAKEERYRRLSSVSSVEGLEDVPVSDLAELTSKALEEEDNPNRGRLIQMEERQTGSIPWKTYFNFLAKAGVFSVALTIITNVVVLFTGVFGQYWISLWSQSGQDAIDEGDLSSYSNGFYTGFYSLISFTALFANLVGGLSVYWSVLTAGVKFHDNSITSVLRSPLRFFDTTPSGRIMNRFSADLDKIDQELGLQISIFIMTFLYVVGGVLVNALVAQFFFVLLLPFFFFFLYVTQYYLTSTREMKRLESISLSPVYNHFSETLSGLPTIRAYGYQAQFSEESFRRIDRSALVGLFRTMSNVWLTIQLALLSNLLFMVIGILLLILSKGGAILAGSVGLALSSMLNACTQFSTIVSNAAEIEMSMNAVERLDYYDDLPSEEYDGIVDPPSIWPDQGEIVLDRIWVRYDQDLDPVLKNVSLTFKPEEKIGICGRTGSGKSSMTLSLFKIIDIFSGYIYIDGMNIKHIPLTKLRRKLSIVPQDPVLFNGSIRFNLDPLSEMTDEKLWEAIEIAQLKNVVAKLNGGLDAEVSEGGENFSVGQRQLFCLARAFLRDTKILIMDEATASIDMETDAILQKIVATAFHKRTVLTIAHRTATILDSDRVIVLDNGRVAENDTPGRLLQRDSIFASLVNQNK</sequence>
<dbReference type="FunFam" id="3.40.50.300:FF:002366">
    <property type="entry name" value="Uncharacterized protein"/>
    <property type="match status" value="1"/>
</dbReference>
<dbReference type="CDD" id="cd18604">
    <property type="entry name" value="ABC_6TM_VMR1_D2_like"/>
    <property type="match status" value="1"/>
</dbReference>
<comment type="caution">
    <text evidence="13">The sequence shown here is derived from an EMBL/GenBank/DDBJ whole genome shotgun (WGS) entry which is preliminary data.</text>
</comment>
<dbReference type="Proteomes" id="UP000230750">
    <property type="component" value="Unassembled WGS sequence"/>
</dbReference>
<reference evidence="13 14" key="1">
    <citation type="journal article" date="2017" name="PLoS Biol.">
        <title>The sea cucumber genome provides insights into morphological evolution and visceral regeneration.</title>
        <authorList>
            <person name="Zhang X."/>
            <person name="Sun L."/>
            <person name="Yuan J."/>
            <person name="Sun Y."/>
            <person name="Gao Y."/>
            <person name="Zhang L."/>
            <person name="Li S."/>
            <person name="Dai H."/>
            <person name="Hamel J.F."/>
            <person name="Liu C."/>
            <person name="Yu Y."/>
            <person name="Liu S."/>
            <person name="Lin W."/>
            <person name="Guo K."/>
            <person name="Jin S."/>
            <person name="Xu P."/>
            <person name="Storey K.B."/>
            <person name="Huan P."/>
            <person name="Zhang T."/>
            <person name="Zhou Y."/>
            <person name="Zhang J."/>
            <person name="Lin C."/>
            <person name="Li X."/>
            <person name="Xing L."/>
            <person name="Huo D."/>
            <person name="Sun M."/>
            <person name="Wang L."/>
            <person name="Mercier A."/>
            <person name="Li F."/>
            <person name="Yang H."/>
            <person name="Xiang J."/>
        </authorList>
    </citation>
    <scope>NUCLEOTIDE SEQUENCE [LARGE SCALE GENOMIC DNA]</scope>
    <source>
        <strain evidence="13">Shaxun</strain>
        <tissue evidence="13">Muscle</tissue>
    </source>
</reference>
<evidence type="ECO:0000256" key="5">
    <source>
        <dbReference type="ARBA" id="ARBA00022741"/>
    </source>
</evidence>
<dbReference type="FunFam" id="3.40.50.300:FF:004162">
    <property type="entry name" value="ATP binding cassette subfamily C member 5"/>
    <property type="match status" value="1"/>
</dbReference>
<accession>A0A2G8KZR9</accession>
<gene>
    <name evidence="13" type="ORF">BSL78_09592</name>
</gene>
<feature type="transmembrane region" description="Helical" evidence="10">
    <location>
        <begin position="789"/>
        <end position="813"/>
    </location>
</feature>
<evidence type="ECO:0000256" key="3">
    <source>
        <dbReference type="ARBA" id="ARBA00022692"/>
    </source>
</evidence>
<evidence type="ECO:0000313" key="13">
    <source>
        <dbReference type="EMBL" id="PIK53498.1"/>
    </source>
</evidence>
<protein>
    <submittedName>
        <fullName evidence="13">Putative ATP-binding cassette sub-family C member 9-like</fullName>
    </submittedName>
</protein>
<keyword evidence="5" id="KW-0547">Nucleotide-binding</keyword>
<dbReference type="SUPFAM" id="SSF52540">
    <property type="entry name" value="P-loop containing nucleoside triphosphate hydrolases"/>
    <property type="match status" value="2"/>
</dbReference>
<feature type="domain" description="ABC transporter" evidence="11">
    <location>
        <begin position="227"/>
        <end position="455"/>
    </location>
</feature>
<keyword evidence="14" id="KW-1185">Reference proteome</keyword>
<feature type="transmembrane region" description="Helical" evidence="10">
    <location>
        <begin position="705"/>
        <end position="726"/>
    </location>
</feature>
<feature type="transmembrane region" description="Helical" evidence="10">
    <location>
        <begin position="610"/>
        <end position="631"/>
    </location>
</feature>
<keyword evidence="4" id="KW-0677">Repeat</keyword>
<feature type="transmembrane region" description="Helical" evidence="10">
    <location>
        <begin position="112"/>
        <end position="136"/>
    </location>
</feature>
<dbReference type="CDD" id="cd03250">
    <property type="entry name" value="ABCC_MRP_domain1"/>
    <property type="match status" value="1"/>
</dbReference>
<dbReference type="Gene3D" id="3.40.50.300">
    <property type="entry name" value="P-loop containing nucleotide triphosphate hydrolases"/>
    <property type="match status" value="2"/>
</dbReference>